<proteinExistence type="predicted"/>
<dbReference type="AlphaFoldDB" id="A0A6J6BAP0"/>
<name>A0A6J6BAP0_9ZZZZ</name>
<reference evidence="3" key="1">
    <citation type="submission" date="2020-05" db="EMBL/GenBank/DDBJ databases">
        <authorList>
            <person name="Chiriac C."/>
            <person name="Salcher M."/>
            <person name="Ghai R."/>
            <person name="Kavagutti S V."/>
        </authorList>
    </citation>
    <scope>NUCLEOTIDE SEQUENCE</scope>
</reference>
<keyword evidence="1" id="KW-0175">Coiled coil</keyword>
<feature type="coiled-coil region" evidence="1">
    <location>
        <begin position="47"/>
        <end position="81"/>
    </location>
</feature>
<dbReference type="Pfam" id="PF24481">
    <property type="entry name" value="CT398_CC"/>
    <property type="match status" value="1"/>
</dbReference>
<organism evidence="3">
    <name type="scientific">freshwater metagenome</name>
    <dbReference type="NCBI Taxonomy" id="449393"/>
    <lineage>
        <taxon>unclassified sequences</taxon>
        <taxon>metagenomes</taxon>
        <taxon>ecological metagenomes</taxon>
    </lineage>
</organism>
<feature type="domain" description="CT398-like coiled coil hairpin" evidence="2">
    <location>
        <begin position="10"/>
        <end position="184"/>
    </location>
</feature>
<evidence type="ECO:0000313" key="3">
    <source>
        <dbReference type="EMBL" id="CAB4535449.1"/>
    </source>
</evidence>
<protein>
    <submittedName>
        <fullName evidence="3">Unannotated protein</fullName>
    </submittedName>
</protein>
<sequence length="235" mass="26285">MASLKQLLELQRCDTSLLQLKHHLATLSERTNLTAATTVLNGFNKELVAVKAQLKVAQHDIELLEIDNKKCESSIAKYAQQLKTIIAPREAEALQHEITMATAVRSANDDKELALLEVTEQFDRQQVELSNQIIKQNEVIEQATRALDLAIEQCEQSKLELEAKRITVSAMIAPELIKLYDLKKNKRTTPAVADLHKATCQSCHLDLSTVELSALKKCPEDVIPECPNCDCYLVV</sequence>
<dbReference type="InterPro" id="IPR056003">
    <property type="entry name" value="CT398_CC_hairpin"/>
</dbReference>
<dbReference type="EMBL" id="CAEZSE010000087">
    <property type="protein sequence ID" value="CAB4535449.1"/>
    <property type="molecule type" value="Genomic_DNA"/>
</dbReference>
<dbReference type="Gene3D" id="1.10.287.1490">
    <property type="match status" value="1"/>
</dbReference>
<evidence type="ECO:0000259" key="2">
    <source>
        <dbReference type="Pfam" id="PF24481"/>
    </source>
</evidence>
<accession>A0A6J6BAP0</accession>
<gene>
    <name evidence="3" type="ORF">UFOPK1353_00625</name>
</gene>
<evidence type="ECO:0000256" key="1">
    <source>
        <dbReference type="SAM" id="Coils"/>
    </source>
</evidence>